<evidence type="ECO:0000256" key="5">
    <source>
        <dbReference type="ARBA" id="ARBA00022448"/>
    </source>
</evidence>
<keyword evidence="9" id="KW-0472">Membrane</keyword>
<gene>
    <name evidence="15" type="ORF">BB561_000726</name>
</gene>
<reference evidence="15 16" key="1">
    <citation type="journal article" date="2018" name="MBio">
        <title>Comparative Genomics Reveals the Core Gene Toolbox for the Fungus-Insect Symbiosis.</title>
        <authorList>
            <person name="Wang Y."/>
            <person name="Stata M."/>
            <person name="Wang W."/>
            <person name="Stajich J.E."/>
            <person name="White M.M."/>
            <person name="Moncalvo J.M."/>
        </authorList>
    </citation>
    <scope>NUCLEOTIDE SEQUENCE [LARGE SCALE GENOMIC DNA]</scope>
    <source>
        <strain evidence="15 16">SWE-8-4</strain>
    </source>
</reference>
<name>A0A2T9YY05_9FUNG</name>
<feature type="domain" description="Leucine zipper with capping helix" evidence="13">
    <location>
        <begin position="2"/>
        <end position="41"/>
    </location>
</feature>
<evidence type="ECO:0000256" key="6">
    <source>
        <dbReference type="ARBA" id="ARBA00022927"/>
    </source>
</evidence>
<dbReference type="InterPro" id="IPR048685">
    <property type="entry name" value="COG3_C"/>
</dbReference>
<dbReference type="OrthoDB" id="296793at2759"/>
<sequence>MLKHWTKRKRLFKDMFDTITENYNGKPKALLEQLGVETDEDSMSSTSTSAYSIIDDWEKQISLDPILRDGIIAARENSSLFGFRASVSINSFAFESHHKDAEVLTSTAFEDKVRDVSPDFKANKETSSPKTLMQQPDSLFRFIQNKKIKTTVQFLEWFEKLEYDISSEQDAEINELKTELSEKSQLCKDILDNADDILNILTSALEAHKKIADQEALFKDSIKPFFVLKESKDTIQQELIQGLKVFNSLEEISKLFNSPGNNVCTEPRFLPFLEKTDLCIAFLQNNRYIRDAELYLLRFRQCQTRALTLIKMHFFQKVKELALIEKPYSINYLSNLNKFRYTAPEIKPLITAIELRVEHVAEANYLLFSMYKHYFSSRKQILINYIADELEIIKNNITNSTNTSELPSNQIFNTLLEKNMNFHDEESNKNDKSSDIQVAAHTICPEQEKSLNDNHLKQANMLHSWCTFIFNICSNEYHLLDQFFNANMDFKTFSYTNNLNSETDSENTGPELQKKNLVSLAASMFLTLPNNYLANQLTSEMIEFLESFLSVLYNSSRPLIISEHNISALCSYSRVLQSFAWASVQYNHLSTRNSLDYSQFNKEPLPGNNTESSSLDTEITLGLSMDLCTTTFYSMIDKLLGDTLHRLVFRIQNYIEDYISNYMITESDYSLIEEWYNTNGTKTQQNEHEETKRTINNDLQEFGDKSSCLNDLLANQFMESGKAIYVFPPISYTLWILEKIKESLTKNLIEDLSNESISACKTNITVKTAKHISEKYSHSPMAHSFVTFSLQYLDISLKSMERH</sequence>
<evidence type="ECO:0000256" key="7">
    <source>
        <dbReference type="ARBA" id="ARBA00023034"/>
    </source>
</evidence>
<dbReference type="GO" id="GO:0005801">
    <property type="term" value="C:cis-Golgi network"/>
    <property type="evidence" value="ECO:0007669"/>
    <property type="project" value="InterPro"/>
</dbReference>
<protein>
    <recommendedName>
        <fullName evidence="4">Conserved oligomeric Golgi complex subunit 3</fullName>
    </recommendedName>
    <alternativeName>
        <fullName evidence="11">Component of oligomeric Golgi complex 3</fullName>
    </alternativeName>
</protein>
<dbReference type="Pfam" id="PF20671">
    <property type="entry name" value="COG3_C"/>
    <property type="match status" value="2"/>
</dbReference>
<feature type="domain" description="Conserved oligomeric Golgi complex subunit 3 C-terminal" evidence="14">
    <location>
        <begin position="337"/>
        <end position="399"/>
    </location>
</feature>
<keyword evidence="6" id="KW-0653">Protein transport</keyword>
<comment type="subcellular location">
    <subcellularLocation>
        <location evidence="2">Golgi apparatus membrane</location>
        <topology evidence="2">Peripheral membrane protein</topology>
    </subcellularLocation>
    <subcellularLocation>
        <location evidence="1">Nucleus</location>
    </subcellularLocation>
</comment>
<comment type="caution">
    <text evidence="15">The sequence shown here is derived from an EMBL/GenBank/DDBJ whole genome shotgun (WGS) entry which is preliminary data.</text>
</comment>
<dbReference type="PANTHER" id="PTHR13302:SF8">
    <property type="entry name" value="CONSERVED OLIGOMERIC GOLGI COMPLEX SUBUNIT 3"/>
    <property type="match status" value="1"/>
</dbReference>
<dbReference type="InterPro" id="IPR007265">
    <property type="entry name" value="COG_su3"/>
</dbReference>
<evidence type="ECO:0000259" key="14">
    <source>
        <dbReference type="Pfam" id="PF20671"/>
    </source>
</evidence>
<evidence type="ECO:0000256" key="8">
    <source>
        <dbReference type="ARBA" id="ARBA00023054"/>
    </source>
</evidence>
<dbReference type="GO" id="GO:0005634">
    <property type="term" value="C:nucleus"/>
    <property type="evidence" value="ECO:0007669"/>
    <property type="project" value="UniProtKB-SubCell"/>
</dbReference>
<evidence type="ECO:0000313" key="16">
    <source>
        <dbReference type="Proteomes" id="UP000245383"/>
    </source>
</evidence>
<evidence type="ECO:0000256" key="9">
    <source>
        <dbReference type="ARBA" id="ARBA00023136"/>
    </source>
</evidence>
<dbReference type="Pfam" id="PF18517">
    <property type="entry name" value="LZ3wCH"/>
    <property type="match status" value="1"/>
</dbReference>
<evidence type="ECO:0000259" key="13">
    <source>
        <dbReference type="Pfam" id="PF18517"/>
    </source>
</evidence>
<feature type="domain" description="Conserved oligomeric Golgi complex subunit 3 C-terminal" evidence="14">
    <location>
        <begin position="456"/>
        <end position="778"/>
    </location>
</feature>
<feature type="domain" description="Conserved oligomeric Golgi complex subunit 3 N-terminal" evidence="12">
    <location>
        <begin position="177"/>
        <end position="319"/>
    </location>
</feature>
<dbReference type="GO" id="GO:0017119">
    <property type="term" value="C:Golgi transport complex"/>
    <property type="evidence" value="ECO:0007669"/>
    <property type="project" value="TreeGrafter"/>
</dbReference>
<dbReference type="STRING" id="133385.A0A2T9YY05"/>
<keyword evidence="16" id="KW-1185">Reference proteome</keyword>
<dbReference type="GO" id="GO:0000139">
    <property type="term" value="C:Golgi membrane"/>
    <property type="evidence" value="ECO:0007669"/>
    <property type="project" value="UniProtKB-SubCell"/>
</dbReference>
<evidence type="ECO:0000259" key="12">
    <source>
        <dbReference type="Pfam" id="PF04136"/>
    </source>
</evidence>
<comment type="similarity">
    <text evidence="3">Belongs to the COG3 family.</text>
</comment>
<dbReference type="Pfam" id="PF04136">
    <property type="entry name" value="COG3_N"/>
    <property type="match status" value="1"/>
</dbReference>
<evidence type="ECO:0000256" key="1">
    <source>
        <dbReference type="ARBA" id="ARBA00004123"/>
    </source>
</evidence>
<dbReference type="GO" id="GO:0006891">
    <property type="term" value="P:intra-Golgi vesicle-mediated transport"/>
    <property type="evidence" value="ECO:0007669"/>
    <property type="project" value="TreeGrafter"/>
</dbReference>
<dbReference type="AlphaFoldDB" id="A0A2T9YY05"/>
<evidence type="ECO:0000256" key="3">
    <source>
        <dbReference type="ARBA" id="ARBA00009936"/>
    </source>
</evidence>
<organism evidence="15 16">
    <name type="scientific">Smittium simulii</name>
    <dbReference type="NCBI Taxonomy" id="133385"/>
    <lineage>
        <taxon>Eukaryota</taxon>
        <taxon>Fungi</taxon>
        <taxon>Fungi incertae sedis</taxon>
        <taxon>Zoopagomycota</taxon>
        <taxon>Kickxellomycotina</taxon>
        <taxon>Harpellomycetes</taxon>
        <taxon>Harpellales</taxon>
        <taxon>Legeriomycetaceae</taxon>
        <taxon>Smittium</taxon>
    </lineage>
</organism>
<accession>A0A2T9YY05</accession>
<dbReference type="PANTHER" id="PTHR13302">
    <property type="entry name" value="CONSERVED OLIGOMERIC GOLGI COMPLEX COMPONENT 3"/>
    <property type="match status" value="1"/>
</dbReference>
<dbReference type="GO" id="GO:0007030">
    <property type="term" value="P:Golgi organization"/>
    <property type="evidence" value="ECO:0007669"/>
    <property type="project" value="TreeGrafter"/>
</dbReference>
<evidence type="ECO:0000256" key="2">
    <source>
        <dbReference type="ARBA" id="ARBA00004395"/>
    </source>
</evidence>
<keyword evidence="10" id="KW-0539">Nucleus</keyword>
<evidence type="ECO:0000256" key="11">
    <source>
        <dbReference type="ARBA" id="ARBA00031339"/>
    </source>
</evidence>
<dbReference type="GO" id="GO:0006886">
    <property type="term" value="P:intracellular protein transport"/>
    <property type="evidence" value="ECO:0007669"/>
    <property type="project" value="InterPro"/>
</dbReference>
<dbReference type="InterPro" id="IPR040661">
    <property type="entry name" value="LZ3wCH"/>
</dbReference>
<keyword evidence="8" id="KW-0175">Coiled coil</keyword>
<dbReference type="Proteomes" id="UP000245383">
    <property type="component" value="Unassembled WGS sequence"/>
</dbReference>
<dbReference type="EMBL" id="MBFR01000017">
    <property type="protein sequence ID" value="PVU97174.1"/>
    <property type="molecule type" value="Genomic_DNA"/>
</dbReference>
<keyword evidence="5" id="KW-0813">Transport</keyword>
<dbReference type="InterPro" id="IPR048320">
    <property type="entry name" value="COG3_N"/>
</dbReference>
<evidence type="ECO:0000256" key="4">
    <source>
        <dbReference type="ARBA" id="ARBA00020976"/>
    </source>
</evidence>
<proteinExistence type="inferred from homology"/>
<evidence type="ECO:0000256" key="10">
    <source>
        <dbReference type="ARBA" id="ARBA00023242"/>
    </source>
</evidence>
<evidence type="ECO:0000313" key="15">
    <source>
        <dbReference type="EMBL" id="PVU97174.1"/>
    </source>
</evidence>
<keyword evidence="7" id="KW-0333">Golgi apparatus</keyword>